<dbReference type="CDD" id="cd02440">
    <property type="entry name" value="AdoMet_MTases"/>
    <property type="match status" value="1"/>
</dbReference>
<dbReference type="STRING" id="3880.G7KRM8"/>
<reference evidence="2 4" key="1">
    <citation type="journal article" date="2011" name="Nature">
        <title>The Medicago genome provides insight into the evolution of rhizobial symbioses.</title>
        <authorList>
            <person name="Young N.D."/>
            <person name="Debelle F."/>
            <person name="Oldroyd G.E."/>
            <person name="Geurts R."/>
            <person name="Cannon S.B."/>
            <person name="Udvardi M.K."/>
            <person name="Benedito V.A."/>
            <person name="Mayer K.F."/>
            <person name="Gouzy J."/>
            <person name="Schoof H."/>
            <person name="Van de Peer Y."/>
            <person name="Proost S."/>
            <person name="Cook D.R."/>
            <person name="Meyers B.C."/>
            <person name="Spannagl M."/>
            <person name="Cheung F."/>
            <person name="De Mita S."/>
            <person name="Krishnakumar V."/>
            <person name="Gundlach H."/>
            <person name="Zhou S."/>
            <person name="Mudge J."/>
            <person name="Bharti A.K."/>
            <person name="Murray J.D."/>
            <person name="Naoumkina M.A."/>
            <person name="Rosen B."/>
            <person name="Silverstein K.A."/>
            <person name="Tang H."/>
            <person name="Rombauts S."/>
            <person name="Zhao P.X."/>
            <person name="Zhou P."/>
            <person name="Barbe V."/>
            <person name="Bardou P."/>
            <person name="Bechner M."/>
            <person name="Bellec A."/>
            <person name="Berger A."/>
            <person name="Berges H."/>
            <person name="Bidwell S."/>
            <person name="Bisseling T."/>
            <person name="Choisne N."/>
            <person name="Couloux A."/>
            <person name="Denny R."/>
            <person name="Deshpande S."/>
            <person name="Dai X."/>
            <person name="Doyle J.J."/>
            <person name="Dudez A.M."/>
            <person name="Farmer A.D."/>
            <person name="Fouteau S."/>
            <person name="Franken C."/>
            <person name="Gibelin C."/>
            <person name="Gish J."/>
            <person name="Goldstein S."/>
            <person name="Gonzalez A.J."/>
            <person name="Green P.J."/>
            <person name="Hallab A."/>
            <person name="Hartog M."/>
            <person name="Hua A."/>
            <person name="Humphray S.J."/>
            <person name="Jeong D.H."/>
            <person name="Jing Y."/>
            <person name="Jocker A."/>
            <person name="Kenton S.M."/>
            <person name="Kim D.J."/>
            <person name="Klee K."/>
            <person name="Lai H."/>
            <person name="Lang C."/>
            <person name="Lin S."/>
            <person name="Macmil S.L."/>
            <person name="Magdelenat G."/>
            <person name="Matthews L."/>
            <person name="McCorrison J."/>
            <person name="Monaghan E.L."/>
            <person name="Mun J.H."/>
            <person name="Najar F.Z."/>
            <person name="Nicholson C."/>
            <person name="Noirot C."/>
            <person name="O'Bleness M."/>
            <person name="Paule C.R."/>
            <person name="Poulain J."/>
            <person name="Prion F."/>
            <person name="Qin B."/>
            <person name="Qu C."/>
            <person name="Retzel E.F."/>
            <person name="Riddle C."/>
            <person name="Sallet E."/>
            <person name="Samain S."/>
            <person name="Samson N."/>
            <person name="Sanders I."/>
            <person name="Saurat O."/>
            <person name="Scarpelli C."/>
            <person name="Schiex T."/>
            <person name="Segurens B."/>
            <person name="Severin A.J."/>
            <person name="Sherrier D.J."/>
            <person name="Shi R."/>
            <person name="Sims S."/>
            <person name="Singer S.R."/>
            <person name="Sinharoy S."/>
            <person name="Sterck L."/>
            <person name="Viollet A."/>
            <person name="Wang B.B."/>
            <person name="Wang K."/>
            <person name="Wang M."/>
            <person name="Wang X."/>
            <person name="Warfsmann J."/>
            <person name="Weissenbach J."/>
            <person name="White D.D."/>
            <person name="White J.D."/>
            <person name="Wiley G.B."/>
            <person name="Wincker P."/>
            <person name="Xing Y."/>
            <person name="Yang L."/>
            <person name="Yao Z."/>
            <person name="Ying F."/>
            <person name="Zhai J."/>
            <person name="Zhou L."/>
            <person name="Zuber A."/>
            <person name="Denarie J."/>
            <person name="Dixon R.A."/>
            <person name="May G.D."/>
            <person name="Schwartz D.C."/>
            <person name="Rogers J."/>
            <person name="Quetier F."/>
            <person name="Town C.D."/>
            <person name="Roe B.A."/>
        </authorList>
    </citation>
    <scope>NUCLEOTIDE SEQUENCE [LARGE SCALE GENOMIC DNA]</scope>
    <source>
        <strain evidence="2">A17</strain>
        <strain evidence="3 4">cv. Jemalong A17</strain>
    </source>
</reference>
<sequence>MWKARNDKVFNNRNPYVGEMVDDVKVLSWRWALDRISMPPLQRSDWRNQRVIEMAELFVNQGKEYADARPSYPPQLFQFIASKTPSHNLVWDVATGSGQAAKSLATLYKNVIATDVSEQQLEFATKLPNLEQIVTPQGTIDLVTIAQGLHWFDFPNFYQQVKWVLKKPHGVIAAWCYSLPRISDEVDTVVDQFYFIDSKPYWDSACKLVEDNYRSIDFPFEAVDGVDHRGPFEFVTEILMSFDGLLTYIKSWSAYQTAKEKGVELLGEDVVEKFKLAWGEDGHKTAKFPVYLRIGRVGNVQHQNKRKMQRYSVRLKLQNEQARSSYAEYRSQSNIVENFKFAWGNDGQKVAKFPIYLRILKVGNAPI</sequence>
<dbReference type="InterPro" id="IPR013216">
    <property type="entry name" value="Methyltransf_11"/>
</dbReference>
<dbReference type="Pfam" id="PF08241">
    <property type="entry name" value="Methyltransf_11"/>
    <property type="match status" value="1"/>
</dbReference>
<dbReference type="eggNOG" id="KOG3010">
    <property type="taxonomic scope" value="Eukaryota"/>
</dbReference>
<dbReference type="GO" id="GO:0032259">
    <property type="term" value="P:methylation"/>
    <property type="evidence" value="ECO:0007669"/>
    <property type="project" value="UniProtKB-KW"/>
</dbReference>
<evidence type="ECO:0000313" key="4">
    <source>
        <dbReference type="Proteomes" id="UP000002051"/>
    </source>
</evidence>
<dbReference type="Proteomes" id="UP000002051">
    <property type="component" value="Unassembled WGS sequence"/>
</dbReference>
<accession>G7KRM8</accession>
<dbReference type="Gene3D" id="3.40.50.150">
    <property type="entry name" value="Vaccinia Virus protein VP39"/>
    <property type="match status" value="1"/>
</dbReference>
<dbReference type="GO" id="GO:0008757">
    <property type="term" value="F:S-adenosylmethionine-dependent methyltransferase activity"/>
    <property type="evidence" value="ECO:0007669"/>
    <property type="project" value="InterPro"/>
</dbReference>
<dbReference type="InterPro" id="IPR029063">
    <property type="entry name" value="SAM-dependent_MTases_sf"/>
</dbReference>
<dbReference type="SUPFAM" id="SSF53335">
    <property type="entry name" value="S-adenosyl-L-methionine-dependent methyltransferases"/>
    <property type="match status" value="1"/>
</dbReference>
<dbReference type="HOGENOM" id="CLU_049344_5_0_1"/>
<dbReference type="PANTHER" id="PTHR45180">
    <property type="entry name" value="OS01G0307686 PROTEIN"/>
    <property type="match status" value="1"/>
</dbReference>
<evidence type="ECO:0000313" key="2">
    <source>
        <dbReference type="EMBL" id="AES81247.1"/>
    </source>
</evidence>
<evidence type="ECO:0000313" key="3">
    <source>
        <dbReference type="EnsemblPlants" id="AES81247"/>
    </source>
</evidence>
<dbReference type="OMA" id="RTWSAYH"/>
<dbReference type="PANTHER" id="PTHR45180:SF1">
    <property type="entry name" value="OS01G0307686 PROTEIN"/>
    <property type="match status" value="1"/>
</dbReference>
<name>G7KRM8_MEDTR</name>
<reference evidence="3" key="3">
    <citation type="submission" date="2015-04" db="UniProtKB">
        <authorList>
            <consortium name="EnsemblPlants"/>
        </authorList>
    </citation>
    <scope>IDENTIFICATION</scope>
    <source>
        <strain evidence="3">cv. Jemalong A17</strain>
    </source>
</reference>
<dbReference type="PaxDb" id="3880-AES81247"/>
<dbReference type="EnsemblPlants" id="AES81247">
    <property type="protein sequence ID" value="AES81247"/>
    <property type="gene ID" value="MTR_7g090190"/>
</dbReference>
<evidence type="ECO:0000259" key="1">
    <source>
        <dbReference type="Pfam" id="PF08241"/>
    </source>
</evidence>
<reference evidence="2 4" key="2">
    <citation type="journal article" date="2014" name="BMC Genomics">
        <title>An improved genome release (version Mt4.0) for the model legume Medicago truncatula.</title>
        <authorList>
            <person name="Tang H."/>
            <person name="Krishnakumar V."/>
            <person name="Bidwell S."/>
            <person name="Rosen B."/>
            <person name="Chan A."/>
            <person name="Zhou S."/>
            <person name="Gentzbittel L."/>
            <person name="Childs K.L."/>
            <person name="Yandell M."/>
            <person name="Gundlach H."/>
            <person name="Mayer K.F."/>
            <person name="Schwartz D.C."/>
            <person name="Town C.D."/>
        </authorList>
    </citation>
    <scope>GENOME REANNOTATION</scope>
    <source>
        <strain evidence="2">A17</strain>
        <strain evidence="3 4">cv. Jemalong A17</strain>
    </source>
</reference>
<dbReference type="AlphaFoldDB" id="G7KRM8"/>
<organism evidence="2 4">
    <name type="scientific">Medicago truncatula</name>
    <name type="common">Barrel medic</name>
    <name type="synonym">Medicago tribuloides</name>
    <dbReference type="NCBI Taxonomy" id="3880"/>
    <lineage>
        <taxon>Eukaryota</taxon>
        <taxon>Viridiplantae</taxon>
        <taxon>Streptophyta</taxon>
        <taxon>Embryophyta</taxon>
        <taxon>Tracheophyta</taxon>
        <taxon>Spermatophyta</taxon>
        <taxon>Magnoliopsida</taxon>
        <taxon>eudicotyledons</taxon>
        <taxon>Gunneridae</taxon>
        <taxon>Pentapetalae</taxon>
        <taxon>rosids</taxon>
        <taxon>fabids</taxon>
        <taxon>Fabales</taxon>
        <taxon>Fabaceae</taxon>
        <taxon>Papilionoideae</taxon>
        <taxon>50 kb inversion clade</taxon>
        <taxon>NPAAA clade</taxon>
        <taxon>Hologalegina</taxon>
        <taxon>IRL clade</taxon>
        <taxon>Trifolieae</taxon>
        <taxon>Medicago</taxon>
    </lineage>
</organism>
<protein>
    <submittedName>
        <fullName evidence="2">S-adenosylmethionine-dependent methyltransferase</fullName>
    </submittedName>
</protein>
<keyword evidence="4" id="KW-1185">Reference proteome</keyword>
<proteinExistence type="predicted"/>
<gene>
    <name evidence="2" type="ordered locus">MTR_7g090190</name>
</gene>
<keyword evidence="2" id="KW-0489">Methyltransferase</keyword>
<keyword evidence="2" id="KW-0808">Transferase</keyword>
<feature type="domain" description="Methyltransferase type 11" evidence="1">
    <location>
        <begin position="92"/>
        <end position="167"/>
    </location>
</feature>
<dbReference type="EMBL" id="CM001223">
    <property type="protein sequence ID" value="AES81247.1"/>
    <property type="molecule type" value="Genomic_DNA"/>
</dbReference>